<dbReference type="EMBL" id="ANIY01001375">
    <property type="protein sequence ID" value="ETP47569.1"/>
    <property type="molecule type" value="Genomic_DNA"/>
</dbReference>
<comment type="caution">
    <text evidence="1">The sequence shown here is derived from an EMBL/GenBank/DDBJ whole genome shotgun (WGS) entry which is preliminary data.</text>
</comment>
<dbReference type="PANTHER" id="PTHR40866">
    <property type="entry name" value="BED-TYPE DOMAIN-CONTAINING PROTEIN"/>
    <property type="match status" value="1"/>
</dbReference>
<organism evidence="1 2">
    <name type="scientific">Phytophthora nicotianae P10297</name>
    <dbReference type="NCBI Taxonomy" id="1317064"/>
    <lineage>
        <taxon>Eukaryota</taxon>
        <taxon>Sar</taxon>
        <taxon>Stramenopiles</taxon>
        <taxon>Oomycota</taxon>
        <taxon>Peronosporomycetes</taxon>
        <taxon>Peronosporales</taxon>
        <taxon>Peronosporaceae</taxon>
        <taxon>Phytophthora</taxon>
    </lineage>
</organism>
<name>W2ZMX5_PHYNI</name>
<evidence type="ECO:0000313" key="1">
    <source>
        <dbReference type="EMBL" id="ETP47569.1"/>
    </source>
</evidence>
<evidence type="ECO:0008006" key="3">
    <source>
        <dbReference type="Google" id="ProtNLM"/>
    </source>
</evidence>
<reference evidence="1 2" key="1">
    <citation type="submission" date="2013-11" db="EMBL/GenBank/DDBJ databases">
        <title>The Genome Sequence of Phytophthora parasitica P10297.</title>
        <authorList>
            <consortium name="The Broad Institute Genomics Platform"/>
            <person name="Russ C."/>
            <person name="Tyler B."/>
            <person name="Panabieres F."/>
            <person name="Shan W."/>
            <person name="Tripathy S."/>
            <person name="Grunwald N."/>
            <person name="Machado M."/>
            <person name="Johnson C.S."/>
            <person name="Walker B."/>
            <person name="Young S.K."/>
            <person name="Zeng Q."/>
            <person name="Gargeya S."/>
            <person name="Fitzgerald M."/>
            <person name="Haas B."/>
            <person name="Abouelleil A."/>
            <person name="Allen A.W."/>
            <person name="Alvarado L."/>
            <person name="Arachchi H.M."/>
            <person name="Berlin A.M."/>
            <person name="Chapman S.B."/>
            <person name="Gainer-Dewar J."/>
            <person name="Goldberg J."/>
            <person name="Griggs A."/>
            <person name="Gujja S."/>
            <person name="Hansen M."/>
            <person name="Howarth C."/>
            <person name="Imamovic A."/>
            <person name="Ireland A."/>
            <person name="Larimer J."/>
            <person name="McCowan C."/>
            <person name="Murphy C."/>
            <person name="Pearson M."/>
            <person name="Poon T.W."/>
            <person name="Priest M."/>
            <person name="Roberts A."/>
            <person name="Saif S."/>
            <person name="Shea T."/>
            <person name="Sisk P."/>
            <person name="Sykes S."/>
            <person name="Wortman J."/>
            <person name="Nusbaum C."/>
            <person name="Birren B."/>
        </authorList>
    </citation>
    <scope>NUCLEOTIDE SEQUENCE [LARGE SCALE GENOMIC DNA]</scope>
    <source>
        <strain evidence="1 2">P10297</strain>
    </source>
</reference>
<evidence type="ECO:0000313" key="2">
    <source>
        <dbReference type="Proteomes" id="UP000018948"/>
    </source>
</evidence>
<accession>W2ZMX5</accession>
<proteinExistence type="predicted"/>
<dbReference type="PANTHER" id="PTHR40866:SF1">
    <property type="entry name" value="BED-TYPE DOMAIN-CONTAINING PROTEIN"/>
    <property type="match status" value="1"/>
</dbReference>
<dbReference type="Proteomes" id="UP000018948">
    <property type="component" value="Unassembled WGS sequence"/>
</dbReference>
<protein>
    <recommendedName>
        <fullName evidence="3">HAT C-terminal dimerisation domain-containing protein</fullName>
    </recommendedName>
</protein>
<dbReference type="OrthoDB" id="96101at2759"/>
<sequence>MIQRYFRLREFLSADDDELADYLPSRATPRKLDELLASLCDVKSVSKRLQADGLTMLDARDLCDGLVEIQPSFSKYQAANTDIVHSVIFEQAACKVLAGRAATRKEGFADRILKRRKVSAEPANYALLGAIPPTSNIVERLFSVARSVLRHERHRLSPMMLEMILFLKANGSYWNVATVDQCCN</sequence>
<dbReference type="AlphaFoldDB" id="W2ZMX5"/>
<gene>
    <name evidence="1" type="ORF">F442_06479</name>
</gene>